<keyword evidence="1" id="KW-0732">Signal</keyword>
<dbReference type="EMBL" id="JACHFD010000001">
    <property type="protein sequence ID" value="MBB5349828.1"/>
    <property type="molecule type" value="Genomic_DNA"/>
</dbReference>
<feature type="chain" id="PRO_5032821064" description="PEP-CTERM protein-sorting domain-containing protein" evidence="1">
    <location>
        <begin position="21"/>
        <end position="228"/>
    </location>
</feature>
<evidence type="ECO:0000313" key="3">
    <source>
        <dbReference type="Proteomes" id="UP000557717"/>
    </source>
</evidence>
<dbReference type="RefSeq" id="WP_184014671.1">
    <property type="nucleotide sequence ID" value="NZ_JACHFD010000001.1"/>
</dbReference>
<gene>
    <name evidence="2" type="ORF">HNR46_000049</name>
</gene>
<accession>A0A840V4V8</accession>
<feature type="signal peptide" evidence="1">
    <location>
        <begin position="1"/>
        <end position="20"/>
    </location>
</feature>
<comment type="caution">
    <text evidence="2">The sequence shown here is derived from an EMBL/GenBank/DDBJ whole genome shotgun (WGS) entry which is preliminary data.</text>
</comment>
<keyword evidence="3" id="KW-1185">Reference proteome</keyword>
<evidence type="ECO:0008006" key="4">
    <source>
        <dbReference type="Google" id="ProtNLM"/>
    </source>
</evidence>
<name>A0A840V4V8_9BACT</name>
<proteinExistence type="predicted"/>
<dbReference type="Proteomes" id="UP000557717">
    <property type="component" value="Unassembled WGS sequence"/>
</dbReference>
<dbReference type="AlphaFoldDB" id="A0A840V4V8"/>
<organism evidence="2 3">
    <name type="scientific">Haloferula luteola</name>
    <dbReference type="NCBI Taxonomy" id="595692"/>
    <lineage>
        <taxon>Bacteria</taxon>
        <taxon>Pseudomonadati</taxon>
        <taxon>Verrucomicrobiota</taxon>
        <taxon>Verrucomicrobiia</taxon>
        <taxon>Verrucomicrobiales</taxon>
        <taxon>Verrucomicrobiaceae</taxon>
        <taxon>Haloferula</taxon>
    </lineage>
</organism>
<evidence type="ECO:0000313" key="2">
    <source>
        <dbReference type="EMBL" id="MBB5349828.1"/>
    </source>
</evidence>
<protein>
    <recommendedName>
        <fullName evidence="4">PEP-CTERM protein-sorting domain-containing protein</fullName>
    </recommendedName>
</protein>
<evidence type="ECO:0000256" key="1">
    <source>
        <dbReference type="SAM" id="SignalP"/>
    </source>
</evidence>
<reference evidence="2 3" key="1">
    <citation type="submission" date="2020-08" db="EMBL/GenBank/DDBJ databases">
        <title>Genomic Encyclopedia of Type Strains, Phase IV (KMG-IV): sequencing the most valuable type-strain genomes for metagenomic binning, comparative biology and taxonomic classification.</title>
        <authorList>
            <person name="Goeker M."/>
        </authorList>
    </citation>
    <scope>NUCLEOTIDE SEQUENCE [LARGE SCALE GENOMIC DNA]</scope>
    <source>
        <strain evidence="2 3">YC6886</strain>
    </source>
</reference>
<sequence length="228" mass="25108">MKPNLHPLILVPTLTLTAPAAVIDSFDLAGQALDSSLPGRWLNFGSPTGDFEAERRFMLTYGRTQTLETTSEGLLEYRIDHPDPEVSGNTRGYFNVSYQFDTAVDLLADGATAFMLQFASGTVTANTGIAFPFTIEVGDQRGRTAQRSLSVVPLFWESEGAFSVEIPFSFFTSWIDLSQVSSLDLDGYRITPGASFQLDSITTVPEPSWAWVSVLTFGSLAWQRRRVC</sequence>